<keyword evidence="10" id="KW-1185">Reference proteome</keyword>
<dbReference type="InterPro" id="IPR000515">
    <property type="entry name" value="MetI-like"/>
</dbReference>
<gene>
    <name evidence="9" type="ORF">EI42_04548</name>
</gene>
<keyword evidence="3" id="KW-1003">Cell membrane</keyword>
<keyword evidence="2 7" id="KW-0813">Transport</keyword>
<feature type="transmembrane region" description="Helical" evidence="7">
    <location>
        <begin position="280"/>
        <end position="300"/>
    </location>
</feature>
<dbReference type="Proteomes" id="UP000248806">
    <property type="component" value="Unassembled WGS sequence"/>
</dbReference>
<evidence type="ECO:0000259" key="8">
    <source>
        <dbReference type="PROSITE" id="PS50928"/>
    </source>
</evidence>
<sequence>MTTFTARPPQEKKLSLFDRIRLQGGFLPYALVLPTILLILIIAIYPMLDSIRLSFLDNPLLEHPAFIWFRNYTASLRDDVFQQAFLTTIIFMIGSVTLESIIGLGIALLINKTFPGRGLVRAAILVPWAFPTVVSAQMWLLMYNDQTGIMTYILRFLHLLGPSDSLIGSYWGVIAACLITDVWKTTPFMALLLLAGLQVIPAELYEAADVDGASRWQRFWRITLPMLKGAFLIALLFRALDAIRVFDIFYVFGQRSVPSLATFASQKLLSPIGSDFSQGVAVSVVIFLLGVIISLIFLSFMREGTRQQR</sequence>
<feature type="transmembrane region" description="Helical" evidence="7">
    <location>
        <begin position="122"/>
        <end position="142"/>
    </location>
</feature>
<evidence type="ECO:0000313" key="10">
    <source>
        <dbReference type="Proteomes" id="UP000248806"/>
    </source>
</evidence>
<dbReference type="CDD" id="cd06261">
    <property type="entry name" value="TM_PBP2"/>
    <property type="match status" value="1"/>
</dbReference>
<feature type="transmembrane region" description="Helical" evidence="7">
    <location>
        <begin position="26"/>
        <end position="48"/>
    </location>
</feature>
<proteinExistence type="inferred from homology"/>
<comment type="caution">
    <text evidence="9">The sequence shown here is derived from an EMBL/GenBank/DDBJ whole genome shotgun (WGS) entry which is preliminary data.</text>
</comment>
<feature type="transmembrane region" description="Helical" evidence="7">
    <location>
        <begin position="84"/>
        <end position="110"/>
    </location>
</feature>
<evidence type="ECO:0000256" key="7">
    <source>
        <dbReference type="RuleBase" id="RU363032"/>
    </source>
</evidence>
<feature type="domain" description="ABC transmembrane type-1" evidence="8">
    <location>
        <begin position="85"/>
        <end position="297"/>
    </location>
</feature>
<protein>
    <submittedName>
        <fullName evidence="9">Trehalose/maltose transport system permease protein</fullName>
    </submittedName>
</protein>
<evidence type="ECO:0000256" key="6">
    <source>
        <dbReference type="ARBA" id="ARBA00023136"/>
    </source>
</evidence>
<feature type="transmembrane region" description="Helical" evidence="7">
    <location>
        <begin position="188"/>
        <end position="208"/>
    </location>
</feature>
<dbReference type="PROSITE" id="PS50928">
    <property type="entry name" value="ABC_TM1"/>
    <property type="match status" value="1"/>
</dbReference>
<dbReference type="PANTHER" id="PTHR43005">
    <property type="entry name" value="BLR7065 PROTEIN"/>
    <property type="match status" value="1"/>
</dbReference>
<evidence type="ECO:0000256" key="1">
    <source>
        <dbReference type="ARBA" id="ARBA00004651"/>
    </source>
</evidence>
<dbReference type="InterPro" id="IPR035906">
    <property type="entry name" value="MetI-like_sf"/>
</dbReference>
<dbReference type="RefSeq" id="WP_111324866.1">
    <property type="nucleotide sequence ID" value="NZ_BIFX01000001.1"/>
</dbReference>
<dbReference type="GO" id="GO:0005886">
    <property type="term" value="C:plasma membrane"/>
    <property type="evidence" value="ECO:0007669"/>
    <property type="project" value="UniProtKB-SubCell"/>
</dbReference>
<evidence type="ECO:0000313" key="9">
    <source>
        <dbReference type="EMBL" id="PZW24666.1"/>
    </source>
</evidence>
<evidence type="ECO:0000256" key="3">
    <source>
        <dbReference type="ARBA" id="ARBA00022475"/>
    </source>
</evidence>
<keyword evidence="6 7" id="KW-0472">Membrane</keyword>
<name>A0A326U4Y4_THEHA</name>
<accession>A0A326U4Y4</accession>
<dbReference type="Gene3D" id="1.10.3720.10">
    <property type="entry name" value="MetI-like"/>
    <property type="match status" value="1"/>
</dbReference>
<evidence type="ECO:0000256" key="2">
    <source>
        <dbReference type="ARBA" id="ARBA00022448"/>
    </source>
</evidence>
<dbReference type="EMBL" id="QKUF01000021">
    <property type="protein sequence ID" value="PZW24666.1"/>
    <property type="molecule type" value="Genomic_DNA"/>
</dbReference>
<reference evidence="9 10" key="1">
    <citation type="submission" date="2018-06" db="EMBL/GenBank/DDBJ databases">
        <title>Genomic Encyclopedia of Archaeal and Bacterial Type Strains, Phase II (KMG-II): from individual species to whole genera.</title>
        <authorList>
            <person name="Goeker M."/>
        </authorList>
    </citation>
    <scope>NUCLEOTIDE SEQUENCE [LARGE SCALE GENOMIC DNA]</scope>
    <source>
        <strain evidence="9 10">ATCC BAA-1881</strain>
    </source>
</reference>
<comment type="subcellular location">
    <subcellularLocation>
        <location evidence="1 7">Cell membrane</location>
        <topology evidence="1 7">Multi-pass membrane protein</topology>
    </subcellularLocation>
</comment>
<dbReference type="AlphaFoldDB" id="A0A326U4Y4"/>
<feature type="transmembrane region" description="Helical" evidence="7">
    <location>
        <begin position="229"/>
        <end position="252"/>
    </location>
</feature>
<dbReference type="PANTHER" id="PTHR43005:SF2">
    <property type="entry name" value="INTEGRAL MEMBRANE SUGAR TRANSPORT PROTEIN"/>
    <property type="match status" value="1"/>
</dbReference>
<dbReference type="SUPFAM" id="SSF161098">
    <property type="entry name" value="MetI-like"/>
    <property type="match status" value="1"/>
</dbReference>
<keyword evidence="5 7" id="KW-1133">Transmembrane helix</keyword>
<organism evidence="9 10">
    <name type="scientific">Thermosporothrix hazakensis</name>
    <dbReference type="NCBI Taxonomy" id="644383"/>
    <lineage>
        <taxon>Bacteria</taxon>
        <taxon>Bacillati</taxon>
        <taxon>Chloroflexota</taxon>
        <taxon>Ktedonobacteria</taxon>
        <taxon>Ktedonobacterales</taxon>
        <taxon>Thermosporotrichaceae</taxon>
        <taxon>Thermosporothrix</taxon>
    </lineage>
</organism>
<evidence type="ECO:0000256" key="5">
    <source>
        <dbReference type="ARBA" id="ARBA00022989"/>
    </source>
</evidence>
<comment type="similarity">
    <text evidence="7">Belongs to the binding-protein-dependent transport system permease family.</text>
</comment>
<dbReference type="Pfam" id="PF00528">
    <property type="entry name" value="BPD_transp_1"/>
    <property type="match status" value="1"/>
</dbReference>
<dbReference type="OrthoDB" id="9761387at2"/>
<dbReference type="GO" id="GO:0055085">
    <property type="term" value="P:transmembrane transport"/>
    <property type="evidence" value="ECO:0007669"/>
    <property type="project" value="InterPro"/>
</dbReference>
<evidence type="ECO:0000256" key="4">
    <source>
        <dbReference type="ARBA" id="ARBA00022692"/>
    </source>
</evidence>
<keyword evidence="4 7" id="KW-0812">Transmembrane</keyword>